<evidence type="ECO:0000313" key="3">
    <source>
        <dbReference type="Proteomes" id="UP000015101"/>
    </source>
</evidence>
<organism evidence="2 3">
    <name type="scientific">Helobdella robusta</name>
    <name type="common">Californian leech</name>
    <dbReference type="NCBI Taxonomy" id="6412"/>
    <lineage>
        <taxon>Eukaryota</taxon>
        <taxon>Metazoa</taxon>
        <taxon>Spiralia</taxon>
        <taxon>Lophotrochozoa</taxon>
        <taxon>Annelida</taxon>
        <taxon>Clitellata</taxon>
        <taxon>Hirudinea</taxon>
        <taxon>Rhynchobdellida</taxon>
        <taxon>Glossiphoniidae</taxon>
        <taxon>Helobdella</taxon>
    </lineage>
</organism>
<dbReference type="KEGG" id="hro:HELRODRAFT_164598"/>
<dbReference type="EnsemblMetazoa" id="HelroT164598">
    <property type="protein sequence ID" value="HelroP164598"/>
    <property type="gene ID" value="HelroG164598"/>
</dbReference>
<reference evidence="2" key="3">
    <citation type="submission" date="2015-06" db="UniProtKB">
        <authorList>
            <consortium name="EnsemblMetazoa"/>
        </authorList>
    </citation>
    <scope>IDENTIFICATION</scope>
</reference>
<dbReference type="EMBL" id="AMQM01001725">
    <property type="status" value="NOT_ANNOTATED_CDS"/>
    <property type="molecule type" value="Genomic_DNA"/>
</dbReference>
<gene>
    <name evidence="2" type="primary">20200622</name>
    <name evidence="1" type="ORF">HELRODRAFT_164598</name>
</gene>
<protein>
    <submittedName>
        <fullName evidence="1 2">Uncharacterized protein</fullName>
    </submittedName>
</protein>
<dbReference type="EMBL" id="KB097571">
    <property type="protein sequence ID" value="ESN94711.1"/>
    <property type="molecule type" value="Genomic_DNA"/>
</dbReference>
<dbReference type="Proteomes" id="UP000015101">
    <property type="component" value="Unassembled WGS sequence"/>
</dbReference>
<dbReference type="InParanoid" id="T1EVM2"/>
<dbReference type="CTD" id="20200622"/>
<evidence type="ECO:0000313" key="1">
    <source>
        <dbReference type="EMBL" id="ESN94711.1"/>
    </source>
</evidence>
<dbReference type="GeneID" id="20200622"/>
<accession>T1EVM2</accession>
<reference evidence="3" key="1">
    <citation type="submission" date="2012-12" db="EMBL/GenBank/DDBJ databases">
        <authorList>
            <person name="Hellsten U."/>
            <person name="Grimwood J."/>
            <person name="Chapman J.A."/>
            <person name="Shapiro H."/>
            <person name="Aerts A."/>
            <person name="Otillar R.P."/>
            <person name="Terry A.Y."/>
            <person name="Boore J.L."/>
            <person name="Simakov O."/>
            <person name="Marletaz F."/>
            <person name="Cho S.-J."/>
            <person name="Edsinger-Gonzales E."/>
            <person name="Havlak P."/>
            <person name="Kuo D.-H."/>
            <person name="Larsson T."/>
            <person name="Lv J."/>
            <person name="Arendt D."/>
            <person name="Savage R."/>
            <person name="Osoegawa K."/>
            <person name="de Jong P."/>
            <person name="Lindberg D.R."/>
            <person name="Seaver E.C."/>
            <person name="Weisblat D.A."/>
            <person name="Putnam N.H."/>
            <person name="Grigoriev I.V."/>
            <person name="Rokhsar D.S."/>
        </authorList>
    </citation>
    <scope>NUCLEOTIDE SEQUENCE</scope>
</reference>
<dbReference type="AlphaFoldDB" id="T1EVM2"/>
<proteinExistence type="predicted"/>
<dbReference type="HOGENOM" id="CLU_1770103_0_0_1"/>
<reference evidence="1 3" key="2">
    <citation type="journal article" date="2013" name="Nature">
        <title>Insights into bilaterian evolution from three spiralian genomes.</title>
        <authorList>
            <person name="Simakov O."/>
            <person name="Marletaz F."/>
            <person name="Cho S.J."/>
            <person name="Edsinger-Gonzales E."/>
            <person name="Havlak P."/>
            <person name="Hellsten U."/>
            <person name="Kuo D.H."/>
            <person name="Larsson T."/>
            <person name="Lv J."/>
            <person name="Arendt D."/>
            <person name="Savage R."/>
            <person name="Osoegawa K."/>
            <person name="de Jong P."/>
            <person name="Grimwood J."/>
            <person name="Chapman J.A."/>
            <person name="Shapiro H."/>
            <person name="Aerts A."/>
            <person name="Otillar R.P."/>
            <person name="Terry A.Y."/>
            <person name="Boore J.L."/>
            <person name="Grigoriev I.V."/>
            <person name="Lindberg D.R."/>
            <person name="Seaver E.C."/>
            <person name="Weisblat D.A."/>
            <person name="Putnam N.H."/>
            <person name="Rokhsar D.S."/>
        </authorList>
    </citation>
    <scope>NUCLEOTIDE SEQUENCE</scope>
</reference>
<name>T1EVM2_HELRO</name>
<dbReference type="RefSeq" id="XP_009027744.1">
    <property type="nucleotide sequence ID" value="XM_009029496.1"/>
</dbReference>
<evidence type="ECO:0000313" key="2">
    <source>
        <dbReference type="EnsemblMetazoa" id="HelroP164598"/>
    </source>
</evidence>
<keyword evidence="3" id="KW-1185">Reference proteome</keyword>
<sequence length="147" mass="16368">MMHQQPIKSVLFGGSCDHVTEPLAETSACYLTTQRVLLSRTALNPMPFVILLNNGRWPAKKPSLYVNDCVLTFVGVVTGFDFTEIPACQMQMLDMLIKALTRMKLTHVDKGLSAARMESLSGAEKKFVFEHCVCLKNQLAAINIYNT</sequence>